<dbReference type="Proteomes" id="UP000050741">
    <property type="component" value="Unassembled WGS sequence"/>
</dbReference>
<evidence type="ECO:0000256" key="1">
    <source>
        <dbReference type="SAM" id="MobiDB-lite"/>
    </source>
</evidence>
<evidence type="ECO:0000313" key="3">
    <source>
        <dbReference type="Proteomes" id="UP000050741"/>
    </source>
</evidence>
<proteinExistence type="predicted"/>
<keyword evidence="2" id="KW-1133">Transmembrane helix</keyword>
<evidence type="ECO:0000256" key="2">
    <source>
        <dbReference type="SAM" id="Phobius"/>
    </source>
</evidence>
<keyword evidence="2" id="KW-0472">Membrane</keyword>
<protein>
    <submittedName>
        <fullName evidence="4">Integral membrane protein</fullName>
    </submittedName>
</protein>
<feature type="compositionally biased region" description="Basic and acidic residues" evidence="1">
    <location>
        <begin position="97"/>
        <end position="109"/>
    </location>
</feature>
<feature type="region of interest" description="Disordered" evidence="1">
    <location>
        <begin position="132"/>
        <end position="166"/>
    </location>
</feature>
<reference evidence="3" key="1">
    <citation type="submission" date="2013-12" db="EMBL/GenBank/DDBJ databases">
        <authorList>
            <person name="Aslett M."/>
        </authorList>
    </citation>
    <scope>NUCLEOTIDE SEQUENCE [LARGE SCALE GENOMIC DNA]</scope>
    <source>
        <strain evidence="3">Lindley</strain>
    </source>
</reference>
<evidence type="ECO:0000313" key="4">
    <source>
        <dbReference type="WBParaSite" id="GPLIN_000742300"/>
    </source>
</evidence>
<sequence>MSEYSKALLSQDGDYQDREVQGERTVAVARLFVLVDAAISLAVLSLSLPFSLPLWPLVGVIFLSALYAFRRSNPTALHVPDPFLRCEKQPLKHQQRKKEAQKVAADEKAPSNSARVTLKKVLPDYQVFTLNEDEPNVKQRDGGIEGESQQQKRQEYGKNSRSRVSG</sequence>
<keyword evidence="3" id="KW-1185">Reference proteome</keyword>
<keyword evidence="2" id="KW-0812">Transmembrane</keyword>
<accession>A0A183C3H9</accession>
<reference evidence="3" key="2">
    <citation type="submission" date="2014-05" db="EMBL/GenBank/DDBJ databases">
        <title>The genome and life-stage specific transcriptomes of Globodera pallida elucidate key aspects of plant parasitism by a cyst nematode.</title>
        <authorList>
            <person name="Cotton J.A."/>
            <person name="Lilley C.J."/>
            <person name="Jones L.M."/>
            <person name="Kikuchi T."/>
            <person name="Reid A.J."/>
            <person name="Thorpe P."/>
            <person name="Tsai I.J."/>
            <person name="Beasley H."/>
            <person name="Blok V."/>
            <person name="Cock P.J.A."/>
            <person name="Van den Akker S.E."/>
            <person name="Holroyd N."/>
            <person name="Hunt M."/>
            <person name="Mantelin S."/>
            <person name="Naghra H."/>
            <person name="Pain A."/>
            <person name="Palomares-Rius J.E."/>
            <person name="Zarowiecki M."/>
            <person name="Berriman M."/>
            <person name="Jones J.T."/>
            <person name="Urwin P.E."/>
        </authorList>
    </citation>
    <scope>NUCLEOTIDE SEQUENCE [LARGE SCALE GENOMIC DNA]</scope>
    <source>
        <strain evidence="3">Lindley</strain>
    </source>
</reference>
<organism evidence="3 4">
    <name type="scientific">Globodera pallida</name>
    <name type="common">Potato cyst nematode worm</name>
    <name type="synonym">Heterodera pallida</name>
    <dbReference type="NCBI Taxonomy" id="36090"/>
    <lineage>
        <taxon>Eukaryota</taxon>
        <taxon>Metazoa</taxon>
        <taxon>Ecdysozoa</taxon>
        <taxon>Nematoda</taxon>
        <taxon>Chromadorea</taxon>
        <taxon>Rhabditida</taxon>
        <taxon>Tylenchina</taxon>
        <taxon>Tylenchomorpha</taxon>
        <taxon>Tylenchoidea</taxon>
        <taxon>Heteroderidae</taxon>
        <taxon>Heteroderinae</taxon>
        <taxon>Globodera</taxon>
    </lineage>
</organism>
<dbReference type="WBParaSite" id="GPLIN_000742300">
    <property type="protein sequence ID" value="GPLIN_000742300"/>
    <property type="gene ID" value="GPLIN_000742300"/>
</dbReference>
<feature type="transmembrane region" description="Helical" evidence="2">
    <location>
        <begin position="27"/>
        <end position="46"/>
    </location>
</feature>
<reference evidence="4" key="3">
    <citation type="submission" date="2016-06" db="UniProtKB">
        <authorList>
            <consortium name="WormBaseParasite"/>
        </authorList>
    </citation>
    <scope>IDENTIFICATION</scope>
</reference>
<feature type="transmembrane region" description="Helical" evidence="2">
    <location>
        <begin position="52"/>
        <end position="69"/>
    </location>
</feature>
<name>A0A183C3H9_GLOPA</name>
<feature type="region of interest" description="Disordered" evidence="1">
    <location>
        <begin position="90"/>
        <end position="111"/>
    </location>
</feature>
<dbReference type="AlphaFoldDB" id="A0A183C3H9"/>